<dbReference type="Gene3D" id="2.40.50.90">
    <property type="match status" value="1"/>
</dbReference>
<evidence type="ECO:0000256" key="2">
    <source>
        <dbReference type="ARBA" id="ARBA00022759"/>
    </source>
</evidence>
<organism evidence="6 7">
    <name type="scientific">Paraliobacillus ryukyuensis</name>
    <dbReference type="NCBI Taxonomy" id="200904"/>
    <lineage>
        <taxon>Bacteria</taxon>
        <taxon>Bacillati</taxon>
        <taxon>Bacillota</taxon>
        <taxon>Bacilli</taxon>
        <taxon>Bacillales</taxon>
        <taxon>Bacillaceae</taxon>
        <taxon>Paraliobacillus</taxon>
    </lineage>
</organism>
<dbReference type="AlphaFoldDB" id="A0A366E7U5"/>
<dbReference type="STRING" id="200904.GCA_900168775_01293"/>
<dbReference type="GO" id="GO:0004519">
    <property type="term" value="F:endonuclease activity"/>
    <property type="evidence" value="ECO:0007669"/>
    <property type="project" value="UniProtKB-KW"/>
</dbReference>
<evidence type="ECO:0000259" key="5">
    <source>
        <dbReference type="PROSITE" id="PS50830"/>
    </source>
</evidence>
<accession>A0A366E7U5</accession>
<evidence type="ECO:0000313" key="7">
    <source>
        <dbReference type="Proteomes" id="UP000252254"/>
    </source>
</evidence>
<dbReference type="SUPFAM" id="SSF50199">
    <property type="entry name" value="Staphylococcal nuclease"/>
    <property type="match status" value="1"/>
</dbReference>
<feature type="signal peptide" evidence="4">
    <location>
        <begin position="1"/>
        <end position="24"/>
    </location>
</feature>
<dbReference type="SMART" id="SM00894">
    <property type="entry name" value="Excalibur"/>
    <property type="match status" value="1"/>
</dbReference>
<dbReference type="InterPro" id="IPR008613">
    <property type="entry name" value="Excalibur_Ca-bd_domain"/>
</dbReference>
<dbReference type="Proteomes" id="UP000252254">
    <property type="component" value="Unassembled WGS sequence"/>
</dbReference>
<gene>
    <name evidence="6" type="ORF">DES48_1053</name>
</gene>
<proteinExistence type="predicted"/>
<keyword evidence="3" id="KW-0378">Hydrolase</keyword>
<dbReference type="InterPro" id="IPR002071">
    <property type="entry name" value="Thermonucl_AS"/>
</dbReference>
<evidence type="ECO:0000256" key="4">
    <source>
        <dbReference type="SAM" id="SignalP"/>
    </source>
</evidence>
<dbReference type="PROSITE" id="PS50830">
    <property type="entry name" value="TNASE_3"/>
    <property type="match status" value="1"/>
</dbReference>
<keyword evidence="2" id="KW-0255">Endonuclease</keyword>
<sequence length="233" mass="26407">MQPKKLLCLLVIWLLLILAGCALDNSTNSTEQPDTVIAKVKRVIDGDTIQVEVNGQEENVRMLLVDTPETKHPNLPKQPFGEDATAFAKEILTDQNIKLEFDGPTRDKYDRLLAYIWIDGKLFNEWLLEKGLARYAYEYDPPYTYKKQMKQAENNAAEQKLGIWSITNYVTEEGFQFNESETEITNNIQAEVNSAHVYQTCKDARKASVTPLYRGDKGYSDQLDGDGDGVACE</sequence>
<dbReference type="InterPro" id="IPR035437">
    <property type="entry name" value="SNase_OB-fold_sf"/>
</dbReference>
<dbReference type="PROSITE" id="PS01123">
    <property type="entry name" value="TNASE_1"/>
    <property type="match status" value="1"/>
</dbReference>
<dbReference type="GO" id="GO:0016787">
    <property type="term" value="F:hydrolase activity"/>
    <property type="evidence" value="ECO:0007669"/>
    <property type="project" value="UniProtKB-KW"/>
</dbReference>
<dbReference type="EMBL" id="QNRI01000005">
    <property type="protein sequence ID" value="RBO98155.1"/>
    <property type="molecule type" value="Genomic_DNA"/>
</dbReference>
<feature type="chain" id="PRO_5017025391" evidence="4">
    <location>
        <begin position="25"/>
        <end position="233"/>
    </location>
</feature>
<keyword evidence="4" id="KW-0732">Signal</keyword>
<dbReference type="CDD" id="cd00175">
    <property type="entry name" value="SNc"/>
    <property type="match status" value="1"/>
</dbReference>
<name>A0A366E7U5_9BACI</name>
<dbReference type="PROSITE" id="PS51257">
    <property type="entry name" value="PROKAR_LIPOPROTEIN"/>
    <property type="match status" value="1"/>
</dbReference>
<reference evidence="6 7" key="1">
    <citation type="submission" date="2018-06" db="EMBL/GenBank/DDBJ databases">
        <title>Genomic Encyclopedia of Type Strains, Phase IV (KMG-IV): sequencing the most valuable type-strain genomes for metagenomic binning, comparative biology and taxonomic classification.</title>
        <authorList>
            <person name="Goeker M."/>
        </authorList>
    </citation>
    <scope>NUCLEOTIDE SEQUENCE [LARGE SCALE GENOMIC DNA]</scope>
    <source>
        <strain evidence="6 7">DSM 15140</strain>
    </source>
</reference>
<dbReference type="PANTHER" id="PTHR12302">
    <property type="entry name" value="EBNA2 BINDING PROTEIN P100"/>
    <property type="match status" value="1"/>
</dbReference>
<evidence type="ECO:0000256" key="1">
    <source>
        <dbReference type="ARBA" id="ARBA00022722"/>
    </source>
</evidence>
<comment type="caution">
    <text evidence="6">The sequence shown here is derived from an EMBL/GenBank/DDBJ whole genome shotgun (WGS) entry which is preliminary data.</text>
</comment>
<keyword evidence="1" id="KW-0540">Nuclease</keyword>
<dbReference type="Pfam" id="PF00565">
    <property type="entry name" value="SNase"/>
    <property type="match status" value="1"/>
</dbReference>
<feature type="domain" description="TNase-like" evidence="5">
    <location>
        <begin position="34"/>
        <end position="166"/>
    </location>
</feature>
<dbReference type="Pfam" id="PF05901">
    <property type="entry name" value="Excalibur"/>
    <property type="match status" value="1"/>
</dbReference>
<evidence type="ECO:0000256" key="3">
    <source>
        <dbReference type="ARBA" id="ARBA00022801"/>
    </source>
</evidence>
<dbReference type="GO" id="GO:0003676">
    <property type="term" value="F:nucleic acid binding"/>
    <property type="evidence" value="ECO:0007669"/>
    <property type="project" value="InterPro"/>
</dbReference>
<keyword evidence="7" id="KW-1185">Reference proteome</keyword>
<dbReference type="OrthoDB" id="4376109at2"/>
<dbReference type="PANTHER" id="PTHR12302:SF3">
    <property type="entry name" value="SERINE_THREONINE-PROTEIN KINASE 31"/>
    <property type="match status" value="1"/>
</dbReference>
<protein>
    <submittedName>
        <fullName evidence="6">Micrococcal nuclease</fullName>
    </submittedName>
</protein>
<dbReference type="RefSeq" id="WP_113868531.1">
    <property type="nucleotide sequence ID" value="NZ_BAABQN010000005.1"/>
</dbReference>
<evidence type="ECO:0000313" key="6">
    <source>
        <dbReference type="EMBL" id="RBO98155.1"/>
    </source>
</evidence>
<dbReference type="SMART" id="SM00318">
    <property type="entry name" value="SNc"/>
    <property type="match status" value="1"/>
</dbReference>
<dbReference type="InterPro" id="IPR016071">
    <property type="entry name" value="Staphylococal_nuclease_OB-fold"/>
</dbReference>